<name>A0A6N9H5K4_9MICO</name>
<evidence type="ECO:0000313" key="4">
    <source>
        <dbReference type="Proteomes" id="UP000469215"/>
    </source>
</evidence>
<dbReference type="PANTHER" id="PTHR48079">
    <property type="entry name" value="PROTEIN YEEZ"/>
    <property type="match status" value="1"/>
</dbReference>
<dbReference type="InterPro" id="IPR036291">
    <property type="entry name" value="NAD(P)-bd_dom_sf"/>
</dbReference>
<evidence type="ECO:0000313" key="3">
    <source>
        <dbReference type="EMBL" id="MYM18884.1"/>
    </source>
</evidence>
<reference evidence="3 4" key="1">
    <citation type="submission" date="2020-01" db="EMBL/GenBank/DDBJ databases">
        <authorList>
            <person name="Deng T."/>
        </authorList>
    </citation>
    <scope>NUCLEOTIDE SEQUENCE [LARGE SCALE GENOMIC DNA]</scope>
    <source>
        <strain evidence="3 4">5221</strain>
    </source>
</reference>
<protein>
    <submittedName>
        <fullName evidence="3">NAD(P)H-binding protein</fullName>
    </submittedName>
</protein>
<proteinExistence type="predicted"/>
<dbReference type="GO" id="GO:0004029">
    <property type="term" value="F:aldehyde dehydrogenase (NAD+) activity"/>
    <property type="evidence" value="ECO:0007669"/>
    <property type="project" value="TreeGrafter"/>
</dbReference>
<feature type="domain" description="NAD(P)-binding" evidence="2">
    <location>
        <begin position="43"/>
        <end position="169"/>
    </location>
</feature>
<organism evidence="3 4">
    <name type="scientific">Brevibacterium rongguiense</name>
    <dbReference type="NCBI Taxonomy" id="2695267"/>
    <lineage>
        <taxon>Bacteria</taxon>
        <taxon>Bacillati</taxon>
        <taxon>Actinomycetota</taxon>
        <taxon>Actinomycetes</taxon>
        <taxon>Micrococcales</taxon>
        <taxon>Brevibacteriaceae</taxon>
        <taxon>Brevibacterium</taxon>
    </lineage>
</organism>
<keyword evidence="4" id="KW-1185">Reference proteome</keyword>
<evidence type="ECO:0000256" key="1">
    <source>
        <dbReference type="SAM" id="MobiDB-lite"/>
    </source>
</evidence>
<dbReference type="InterPro" id="IPR051783">
    <property type="entry name" value="NAD(P)-dependent_oxidoreduct"/>
</dbReference>
<dbReference type="SUPFAM" id="SSF51735">
    <property type="entry name" value="NAD(P)-binding Rossmann-fold domains"/>
    <property type="match status" value="1"/>
</dbReference>
<dbReference type="Pfam" id="PF13460">
    <property type="entry name" value="NAD_binding_10"/>
    <property type="match status" value="1"/>
</dbReference>
<dbReference type="EMBL" id="WWEQ01000006">
    <property type="protein sequence ID" value="MYM18884.1"/>
    <property type="molecule type" value="Genomic_DNA"/>
</dbReference>
<dbReference type="InterPro" id="IPR016040">
    <property type="entry name" value="NAD(P)-bd_dom"/>
</dbReference>
<feature type="region of interest" description="Disordered" evidence="1">
    <location>
        <begin position="1"/>
        <end position="38"/>
    </location>
</feature>
<evidence type="ECO:0000259" key="2">
    <source>
        <dbReference type="Pfam" id="PF13460"/>
    </source>
</evidence>
<dbReference type="GO" id="GO:0005737">
    <property type="term" value="C:cytoplasm"/>
    <property type="evidence" value="ECO:0007669"/>
    <property type="project" value="TreeGrafter"/>
</dbReference>
<comment type="caution">
    <text evidence="3">The sequence shown here is derived from an EMBL/GenBank/DDBJ whole genome shotgun (WGS) entry which is preliminary data.</text>
</comment>
<accession>A0A6N9H5K4</accession>
<dbReference type="PANTHER" id="PTHR48079:SF6">
    <property type="entry name" value="NAD(P)-BINDING DOMAIN-CONTAINING PROTEIN-RELATED"/>
    <property type="match status" value="1"/>
</dbReference>
<dbReference type="AlphaFoldDB" id="A0A6N9H5K4"/>
<sequence>MVGPEQGRSEARARAGAARSQERATAGSAEQAGDQPRRALVTGATGYVGGTLVGELLRRGWAVRTLSRSRGKAESMPWAEAIVAQGQRAGAGEVEVCEGDASEFDDVAAAMEGTSAAWYLLHSMGSAADLMAEETAMARTFARAAETAGIDRIVYLAGLHPDDEELSEHLASRTAVGRILLDCAVPTAVLQAGVVLGDGSASFTMLRSLSERLPGAIGPRWIRNRITPIAVRDAMFYLASAAELPAEVNRAFDIGGPDTLEYAQMMQEYAKAVGLLPRLVLTAPVTTPGLAAHWIGLITPVRSGMARHLIGSLLNTTVVKERDLEGLVGTPPGGNLTFREAVRAAVEDLDTRRWSRVLGVSAAAAGTTAGLSGLLAAAVRRSAGIRTPIAGTGRLGGGAVRAVADAGSAGVAALVVADSLEEGDSRGARGAAAAFAAAGLGRIIGRAAAAAGSPAVRTAGIGLSAVCDAVLGRRAYASAPERAAVAAGATALSIAEEGWGGTAPR</sequence>
<dbReference type="Gene3D" id="3.40.50.720">
    <property type="entry name" value="NAD(P)-binding Rossmann-like Domain"/>
    <property type="match status" value="1"/>
</dbReference>
<dbReference type="Proteomes" id="UP000469215">
    <property type="component" value="Unassembled WGS sequence"/>
</dbReference>
<gene>
    <name evidence="3" type="ORF">GSY69_02520</name>
</gene>